<dbReference type="EMBL" id="QEFC01002300">
    <property type="protein sequence ID" value="KAE9453259.1"/>
    <property type="molecule type" value="Genomic_DNA"/>
</dbReference>
<dbReference type="PANTHER" id="PTHR43859">
    <property type="entry name" value="ACYL-ACTIVATING ENZYME"/>
    <property type="match status" value="1"/>
</dbReference>
<evidence type="ECO:0000256" key="1">
    <source>
        <dbReference type="ARBA" id="ARBA00006432"/>
    </source>
</evidence>
<comment type="similarity">
    <text evidence="1">Belongs to the ATP-dependent AMP-binding enzyme family.</text>
</comment>
<evidence type="ECO:0000313" key="4">
    <source>
        <dbReference type="EMBL" id="KAE9453259.1"/>
    </source>
</evidence>
<evidence type="ECO:0000259" key="3">
    <source>
        <dbReference type="Pfam" id="PF00501"/>
    </source>
</evidence>
<sequence>MVGERDIDDLPKNAANYTALTPLWFLDRAALVAVIAPNVPAIYEAHFGVPMAGAVINPVNIRLNAQTVAFLLEHSSAAVVMCDPKSLKYALGRGALDYEKFLETGDPEFAWKPPEDEWLA</sequence>
<accession>A0A6A4LD46</accession>
<dbReference type="Pfam" id="PF00501">
    <property type="entry name" value="AMP-binding"/>
    <property type="match status" value="1"/>
</dbReference>
<dbReference type="InterPro" id="IPR042099">
    <property type="entry name" value="ANL_N_sf"/>
</dbReference>
<dbReference type="OrthoDB" id="10253115at2759"/>
<keyword evidence="2" id="KW-0436">Ligase</keyword>
<gene>
    <name evidence="4" type="ORF">C3L33_14840</name>
</gene>
<comment type="caution">
    <text evidence="4">The sequence shown here is derived from an EMBL/GenBank/DDBJ whole genome shotgun (WGS) entry which is preliminary data.</text>
</comment>
<evidence type="ECO:0000256" key="2">
    <source>
        <dbReference type="ARBA" id="ARBA00022598"/>
    </source>
</evidence>
<dbReference type="PANTHER" id="PTHR43859:SF7">
    <property type="entry name" value="ACETATE_BUTYRATE--COA LIGASE AAE7, PEROXISOMAL"/>
    <property type="match status" value="1"/>
</dbReference>
<feature type="domain" description="AMP-dependent synthetase/ligase" evidence="3">
    <location>
        <begin position="30"/>
        <end position="86"/>
    </location>
</feature>
<protein>
    <recommendedName>
        <fullName evidence="3">AMP-dependent synthetase/ligase domain-containing protein</fullName>
    </recommendedName>
</protein>
<dbReference type="InterPro" id="IPR000873">
    <property type="entry name" value="AMP-dep_synth/lig_dom"/>
</dbReference>
<feature type="non-terminal residue" evidence="4">
    <location>
        <position position="1"/>
    </location>
</feature>
<evidence type="ECO:0000313" key="5">
    <source>
        <dbReference type="Proteomes" id="UP000428333"/>
    </source>
</evidence>
<proteinExistence type="inferred from homology"/>
<dbReference type="GO" id="GO:0016874">
    <property type="term" value="F:ligase activity"/>
    <property type="evidence" value="ECO:0007669"/>
    <property type="project" value="UniProtKB-KW"/>
</dbReference>
<reference evidence="4 5" key="1">
    <citation type="journal article" date="2019" name="Genome Biol. Evol.">
        <title>The Rhododendron genome and chromosomal organization provide insight into shared whole-genome duplications across the heath family (Ericaceae).</title>
        <authorList>
            <person name="Soza V.L."/>
            <person name="Lindsley D."/>
            <person name="Waalkes A."/>
            <person name="Ramage E."/>
            <person name="Patwardhan R.P."/>
            <person name="Burton J.N."/>
            <person name="Adey A."/>
            <person name="Kumar A."/>
            <person name="Qiu R."/>
            <person name="Shendure J."/>
            <person name="Hall B."/>
        </authorList>
    </citation>
    <scope>NUCLEOTIDE SEQUENCE [LARGE SCALE GENOMIC DNA]</scope>
    <source>
        <strain evidence="4">RSF 1966-606</strain>
    </source>
</reference>
<dbReference type="AlphaFoldDB" id="A0A6A4LD46"/>
<keyword evidence="5" id="KW-1185">Reference proteome</keyword>
<dbReference type="Gene3D" id="3.40.50.12780">
    <property type="entry name" value="N-terminal domain of ligase-like"/>
    <property type="match status" value="1"/>
</dbReference>
<dbReference type="SUPFAM" id="SSF56801">
    <property type="entry name" value="Acetyl-CoA synthetase-like"/>
    <property type="match status" value="1"/>
</dbReference>
<dbReference type="Proteomes" id="UP000428333">
    <property type="component" value="Linkage Group LG09"/>
</dbReference>
<organism evidence="4 5">
    <name type="scientific">Rhododendron williamsianum</name>
    <dbReference type="NCBI Taxonomy" id="262921"/>
    <lineage>
        <taxon>Eukaryota</taxon>
        <taxon>Viridiplantae</taxon>
        <taxon>Streptophyta</taxon>
        <taxon>Embryophyta</taxon>
        <taxon>Tracheophyta</taxon>
        <taxon>Spermatophyta</taxon>
        <taxon>Magnoliopsida</taxon>
        <taxon>eudicotyledons</taxon>
        <taxon>Gunneridae</taxon>
        <taxon>Pentapetalae</taxon>
        <taxon>asterids</taxon>
        <taxon>Ericales</taxon>
        <taxon>Ericaceae</taxon>
        <taxon>Ericoideae</taxon>
        <taxon>Rhodoreae</taxon>
        <taxon>Rhododendron</taxon>
    </lineage>
</organism>
<name>A0A6A4LD46_9ERIC</name>